<dbReference type="GO" id="GO:0008270">
    <property type="term" value="F:zinc ion binding"/>
    <property type="evidence" value="ECO:0007669"/>
    <property type="project" value="UniProtKB-KW"/>
</dbReference>
<keyword evidence="8" id="KW-1185">Reference proteome</keyword>
<feature type="domain" description="C2H2-type" evidence="6">
    <location>
        <begin position="3"/>
        <end position="27"/>
    </location>
</feature>
<evidence type="ECO:0000256" key="1">
    <source>
        <dbReference type="ARBA" id="ARBA00022723"/>
    </source>
</evidence>
<dbReference type="AlphaFoldDB" id="A0A550CYJ9"/>
<evidence type="ECO:0000256" key="5">
    <source>
        <dbReference type="PROSITE-ProRule" id="PRU00042"/>
    </source>
</evidence>
<dbReference type="PROSITE" id="PS50157">
    <property type="entry name" value="ZINC_FINGER_C2H2_2"/>
    <property type="match status" value="2"/>
</dbReference>
<keyword evidence="1" id="KW-0479">Metal-binding</keyword>
<dbReference type="EMBL" id="VDMD01000001">
    <property type="protein sequence ID" value="TRM69876.1"/>
    <property type="molecule type" value="Genomic_DNA"/>
</dbReference>
<dbReference type="InterPro" id="IPR036236">
    <property type="entry name" value="Znf_C2H2_sf"/>
</dbReference>
<dbReference type="InterPro" id="IPR013087">
    <property type="entry name" value="Znf_C2H2_type"/>
</dbReference>
<dbReference type="Pfam" id="PF00096">
    <property type="entry name" value="zf-C2H2"/>
    <property type="match status" value="1"/>
</dbReference>
<dbReference type="Proteomes" id="UP000320762">
    <property type="component" value="Unassembled WGS sequence"/>
</dbReference>
<keyword evidence="3 5" id="KW-0863">Zinc-finger</keyword>
<reference evidence="7 8" key="1">
    <citation type="journal article" date="2019" name="New Phytol.">
        <title>Comparative genomics reveals unique wood-decay strategies and fruiting body development in the Schizophyllaceae.</title>
        <authorList>
            <person name="Almasi E."/>
            <person name="Sahu N."/>
            <person name="Krizsan K."/>
            <person name="Balint B."/>
            <person name="Kovacs G.M."/>
            <person name="Kiss B."/>
            <person name="Cseklye J."/>
            <person name="Drula E."/>
            <person name="Henrissat B."/>
            <person name="Nagy I."/>
            <person name="Chovatia M."/>
            <person name="Adam C."/>
            <person name="LaButti K."/>
            <person name="Lipzen A."/>
            <person name="Riley R."/>
            <person name="Grigoriev I.V."/>
            <person name="Nagy L.G."/>
        </authorList>
    </citation>
    <scope>NUCLEOTIDE SEQUENCE [LARGE SCALE GENOMIC DNA]</scope>
    <source>
        <strain evidence="7 8">NL-1724</strain>
    </source>
</reference>
<organism evidence="7 8">
    <name type="scientific">Schizophyllum amplum</name>
    <dbReference type="NCBI Taxonomy" id="97359"/>
    <lineage>
        <taxon>Eukaryota</taxon>
        <taxon>Fungi</taxon>
        <taxon>Dikarya</taxon>
        <taxon>Basidiomycota</taxon>
        <taxon>Agaricomycotina</taxon>
        <taxon>Agaricomycetes</taxon>
        <taxon>Agaricomycetidae</taxon>
        <taxon>Agaricales</taxon>
        <taxon>Schizophyllaceae</taxon>
        <taxon>Schizophyllum</taxon>
    </lineage>
</organism>
<evidence type="ECO:0000256" key="4">
    <source>
        <dbReference type="ARBA" id="ARBA00022833"/>
    </source>
</evidence>
<dbReference type="GO" id="GO:0000981">
    <property type="term" value="F:DNA-binding transcription factor activity, RNA polymerase II-specific"/>
    <property type="evidence" value="ECO:0007669"/>
    <property type="project" value="TreeGrafter"/>
</dbReference>
<dbReference type="STRING" id="97359.A0A550CYJ9"/>
<keyword evidence="2" id="KW-0677">Repeat</keyword>
<sequence>MSFRCDECSVNFISKNSLLLHNVDSNHYFCATCRIPHTDKHALTQHNNSLVHEPRAIQCPLCIKSSTKSKKKKKKNAPKLFKTPSTLTRHLESVAHPHTDITRYHIIVAAQGLPVAAAITIHATPGIYTAPAHAKVIAGTAKPSDWNGTAFQCSECPKTFRSLHALAQHVNSAVHDEVELRCPGCADEFTLTSALVHHLESRTCGLATYARIQMETRTIIDAVSNMLKD</sequence>
<dbReference type="Gene3D" id="3.30.160.60">
    <property type="entry name" value="Classic Zinc Finger"/>
    <property type="match status" value="1"/>
</dbReference>
<dbReference type="PANTHER" id="PTHR24409">
    <property type="entry name" value="ZINC FINGER PROTEIN 142"/>
    <property type="match status" value="1"/>
</dbReference>
<evidence type="ECO:0000313" key="8">
    <source>
        <dbReference type="Proteomes" id="UP000320762"/>
    </source>
</evidence>
<dbReference type="GO" id="GO:0005634">
    <property type="term" value="C:nucleus"/>
    <property type="evidence" value="ECO:0007669"/>
    <property type="project" value="TreeGrafter"/>
</dbReference>
<evidence type="ECO:0000256" key="2">
    <source>
        <dbReference type="ARBA" id="ARBA00022737"/>
    </source>
</evidence>
<dbReference type="SUPFAM" id="SSF57667">
    <property type="entry name" value="beta-beta-alpha zinc fingers"/>
    <property type="match status" value="1"/>
</dbReference>
<dbReference type="PANTHER" id="PTHR24409:SF356">
    <property type="entry name" value="C2H2 FINGER DOMAIN TRANSCRIPTION FACTOR (EUROFUNG)"/>
    <property type="match status" value="1"/>
</dbReference>
<evidence type="ECO:0000256" key="3">
    <source>
        <dbReference type="ARBA" id="ARBA00022771"/>
    </source>
</evidence>
<gene>
    <name evidence="7" type="ORF">BD626DRAFT_475613</name>
</gene>
<feature type="domain" description="C2H2-type" evidence="6">
    <location>
        <begin position="151"/>
        <end position="175"/>
    </location>
</feature>
<evidence type="ECO:0000259" key="6">
    <source>
        <dbReference type="PROSITE" id="PS50157"/>
    </source>
</evidence>
<dbReference type="OrthoDB" id="6077919at2759"/>
<keyword evidence="4" id="KW-0862">Zinc</keyword>
<dbReference type="GO" id="GO:0000977">
    <property type="term" value="F:RNA polymerase II transcription regulatory region sequence-specific DNA binding"/>
    <property type="evidence" value="ECO:0007669"/>
    <property type="project" value="TreeGrafter"/>
</dbReference>
<name>A0A550CYJ9_9AGAR</name>
<evidence type="ECO:0000313" key="7">
    <source>
        <dbReference type="EMBL" id="TRM69876.1"/>
    </source>
</evidence>
<protein>
    <recommendedName>
        <fullName evidence="6">C2H2-type domain-containing protein</fullName>
    </recommendedName>
</protein>
<proteinExistence type="predicted"/>
<comment type="caution">
    <text evidence="7">The sequence shown here is derived from an EMBL/GenBank/DDBJ whole genome shotgun (WGS) entry which is preliminary data.</text>
</comment>
<accession>A0A550CYJ9</accession>
<dbReference type="SMART" id="SM00355">
    <property type="entry name" value="ZnF_C2H2"/>
    <property type="match status" value="5"/>
</dbReference>
<dbReference type="PROSITE" id="PS00028">
    <property type="entry name" value="ZINC_FINGER_C2H2_1"/>
    <property type="match status" value="2"/>
</dbReference>